<feature type="repeat" description="WD" evidence="5">
    <location>
        <begin position="149"/>
        <end position="190"/>
    </location>
</feature>
<dbReference type="AlphaFoldDB" id="A0AAD7H0S0"/>
<gene>
    <name evidence="6" type="ORF">B0H17DRAFT_1190842</name>
</gene>
<dbReference type="PANTHER" id="PTHR19848:SF0">
    <property type="entry name" value="NOTCHLESS PROTEIN HOMOLOG 1"/>
    <property type="match status" value="1"/>
</dbReference>
<keyword evidence="7" id="KW-1185">Reference proteome</keyword>
<keyword evidence="4" id="KW-0539">Nucleus</keyword>
<dbReference type="InterPro" id="IPR036322">
    <property type="entry name" value="WD40_repeat_dom_sf"/>
</dbReference>
<feature type="repeat" description="WD" evidence="5">
    <location>
        <begin position="225"/>
        <end position="267"/>
    </location>
</feature>
<dbReference type="Gene3D" id="2.130.10.10">
    <property type="entry name" value="YVTN repeat-like/Quinoprotein amine dehydrogenase"/>
    <property type="match status" value="1"/>
</dbReference>
<evidence type="ECO:0000256" key="3">
    <source>
        <dbReference type="ARBA" id="ARBA00022737"/>
    </source>
</evidence>
<dbReference type="InterPro" id="IPR019775">
    <property type="entry name" value="WD40_repeat_CS"/>
</dbReference>
<feature type="repeat" description="WD" evidence="5">
    <location>
        <begin position="107"/>
        <end position="148"/>
    </location>
</feature>
<dbReference type="InterPro" id="IPR015943">
    <property type="entry name" value="WD40/YVTN_repeat-like_dom_sf"/>
</dbReference>
<dbReference type="SMART" id="SM00320">
    <property type="entry name" value="WD40"/>
    <property type="match status" value="5"/>
</dbReference>
<dbReference type="GO" id="GO:0005730">
    <property type="term" value="C:nucleolus"/>
    <property type="evidence" value="ECO:0007669"/>
    <property type="project" value="UniProtKB-SubCell"/>
</dbReference>
<dbReference type="Proteomes" id="UP001221757">
    <property type="component" value="Unassembled WGS sequence"/>
</dbReference>
<proteinExistence type="predicted"/>
<dbReference type="InterPro" id="IPR020472">
    <property type="entry name" value="WD40_PAC1"/>
</dbReference>
<evidence type="ECO:0000256" key="2">
    <source>
        <dbReference type="ARBA" id="ARBA00022574"/>
    </source>
</evidence>
<name>A0AAD7H0S0_MYCRO</name>
<dbReference type="PANTHER" id="PTHR19848">
    <property type="entry name" value="WD40 REPEAT PROTEIN"/>
    <property type="match status" value="1"/>
</dbReference>
<dbReference type="PROSITE" id="PS50294">
    <property type="entry name" value="WD_REPEATS_REGION"/>
    <property type="match status" value="2"/>
</dbReference>
<protein>
    <submittedName>
        <fullName evidence="6">WD40-repeat-containing domain protein</fullName>
    </submittedName>
</protein>
<evidence type="ECO:0000313" key="6">
    <source>
        <dbReference type="EMBL" id="KAJ7709660.1"/>
    </source>
</evidence>
<dbReference type="InterPro" id="IPR001680">
    <property type="entry name" value="WD40_rpt"/>
</dbReference>
<comment type="subcellular location">
    <subcellularLocation>
        <location evidence="1">Nucleus</location>
        <location evidence="1">Nucleolus</location>
    </subcellularLocation>
</comment>
<keyword evidence="2 5" id="KW-0853">WD repeat</keyword>
<dbReference type="PROSITE" id="PS50082">
    <property type="entry name" value="WD_REPEATS_2"/>
    <property type="match status" value="3"/>
</dbReference>
<evidence type="ECO:0000256" key="1">
    <source>
        <dbReference type="ARBA" id="ARBA00004604"/>
    </source>
</evidence>
<dbReference type="PROSITE" id="PS00678">
    <property type="entry name" value="WD_REPEATS_1"/>
    <property type="match status" value="1"/>
</dbReference>
<organism evidence="6 7">
    <name type="scientific">Mycena rosella</name>
    <name type="common">Pink bonnet</name>
    <name type="synonym">Agaricus rosellus</name>
    <dbReference type="NCBI Taxonomy" id="1033263"/>
    <lineage>
        <taxon>Eukaryota</taxon>
        <taxon>Fungi</taxon>
        <taxon>Dikarya</taxon>
        <taxon>Basidiomycota</taxon>
        <taxon>Agaricomycotina</taxon>
        <taxon>Agaricomycetes</taxon>
        <taxon>Agaricomycetidae</taxon>
        <taxon>Agaricales</taxon>
        <taxon>Marasmiineae</taxon>
        <taxon>Mycenaceae</taxon>
        <taxon>Mycena</taxon>
    </lineage>
</organism>
<keyword evidence="3" id="KW-0677">Repeat</keyword>
<dbReference type="SUPFAM" id="SSF50978">
    <property type="entry name" value="WD40 repeat-like"/>
    <property type="match status" value="1"/>
</dbReference>
<accession>A0AAD7H0S0</accession>
<sequence>MTLLQSEMIVLLLESIECLQCRILFQSGKDGLEVERVDLDQLASLPDDKDRIPGAPTQIVIAKSIKADILNHLIHLRSFTKEDVFIVHCLPQSVFCVRPPTRCSSTLSGCASPILCVSFSPTGNFLAMGSGDITAWLWNLDTETPLHMLSGHKRWVLCVEWEAMEHRLATGGHDGHVRIWDPKTGKPFGDVLKGHSKWITLLCWEPIHLYKLLQKSLCPPVGILLEGRDRPINVVKWGGIGNSVLYTASSDHTLRIWDAKVGRQLHILKDHAHWVTTLVLNTNFVLCTGPFDHMGKKAVRTYTSKLVRVTTSLASLQNCSPHHTISDEEAQKLVLERYTAVLNTTPELLISGSDNHTLFLWSPFPTGSTTVSTAVIQQVSYQPWNHPFLRVLQEFENTYKLREPPVR</sequence>
<comment type="caution">
    <text evidence="6">The sequence shown here is derived from an EMBL/GenBank/DDBJ whole genome shotgun (WGS) entry which is preliminary data.</text>
</comment>
<dbReference type="GO" id="GO:0000027">
    <property type="term" value="P:ribosomal large subunit assembly"/>
    <property type="evidence" value="ECO:0007669"/>
    <property type="project" value="TreeGrafter"/>
</dbReference>
<reference evidence="6" key="1">
    <citation type="submission" date="2023-03" db="EMBL/GenBank/DDBJ databases">
        <title>Massive genome expansion in bonnet fungi (Mycena s.s.) driven by repeated elements and novel gene families across ecological guilds.</title>
        <authorList>
            <consortium name="Lawrence Berkeley National Laboratory"/>
            <person name="Harder C.B."/>
            <person name="Miyauchi S."/>
            <person name="Viragh M."/>
            <person name="Kuo A."/>
            <person name="Thoen E."/>
            <person name="Andreopoulos B."/>
            <person name="Lu D."/>
            <person name="Skrede I."/>
            <person name="Drula E."/>
            <person name="Henrissat B."/>
            <person name="Morin E."/>
            <person name="Kohler A."/>
            <person name="Barry K."/>
            <person name="LaButti K."/>
            <person name="Morin E."/>
            <person name="Salamov A."/>
            <person name="Lipzen A."/>
            <person name="Mereny Z."/>
            <person name="Hegedus B."/>
            <person name="Baldrian P."/>
            <person name="Stursova M."/>
            <person name="Weitz H."/>
            <person name="Taylor A."/>
            <person name="Grigoriev I.V."/>
            <person name="Nagy L.G."/>
            <person name="Martin F."/>
            <person name="Kauserud H."/>
        </authorList>
    </citation>
    <scope>NUCLEOTIDE SEQUENCE</scope>
    <source>
        <strain evidence="6">CBHHK067</strain>
    </source>
</reference>
<dbReference type="EMBL" id="JARKIE010000002">
    <property type="protein sequence ID" value="KAJ7709660.1"/>
    <property type="molecule type" value="Genomic_DNA"/>
</dbReference>
<dbReference type="Pfam" id="PF00400">
    <property type="entry name" value="WD40"/>
    <property type="match status" value="3"/>
</dbReference>
<evidence type="ECO:0000256" key="4">
    <source>
        <dbReference type="ARBA" id="ARBA00023242"/>
    </source>
</evidence>
<dbReference type="PRINTS" id="PR00320">
    <property type="entry name" value="GPROTEINBRPT"/>
</dbReference>
<evidence type="ECO:0000313" key="7">
    <source>
        <dbReference type="Proteomes" id="UP001221757"/>
    </source>
</evidence>
<evidence type="ECO:0000256" key="5">
    <source>
        <dbReference type="PROSITE-ProRule" id="PRU00221"/>
    </source>
</evidence>